<dbReference type="PANTHER" id="PTHR33119">
    <property type="entry name" value="IFI3P"/>
    <property type="match status" value="1"/>
</dbReference>
<dbReference type="EMBL" id="WIQW01000089">
    <property type="protein sequence ID" value="KAF3085585.1"/>
    <property type="molecule type" value="Genomic_DNA"/>
</dbReference>
<evidence type="ECO:0000313" key="2">
    <source>
        <dbReference type="EMBL" id="KAF3085585.1"/>
    </source>
</evidence>
<accession>A0A7C8J0A4</accession>
<dbReference type="AlphaFoldDB" id="A0A7C8J0A4"/>
<dbReference type="Proteomes" id="UP000475325">
    <property type="component" value="Unassembled WGS sequence"/>
</dbReference>
<organism evidence="2 3">
    <name type="scientific">Orbilia oligospora</name>
    <name type="common">Nematode-trapping fungus</name>
    <name type="synonym">Arthrobotrys oligospora</name>
    <dbReference type="NCBI Taxonomy" id="2813651"/>
    <lineage>
        <taxon>Eukaryota</taxon>
        <taxon>Fungi</taxon>
        <taxon>Dikarya</taxon>
        <taxon>Ascomycota</taxon>
        <taxon>Pezizomycotina</taxon>
        <taxon>Orbiliomycetes</taxon>
        <taxon>Orbiliales</taxon>
        <taxon>Orbiliaceae</taxon>
        <taxon>Orbilia</taxon>
    </lineage>
</organism>
<dbReference type="InterPro" id="IPR025340">
    <property type="entry name" value="DUF4246"/>
</dbReference>
<comment type="caution">
    <text evidence="2">The sequence shown here is derived from an EMBL/GenBank/DDBJ whole genome shotgun (WGS) entry which is preliminary data.</text>
</comment>
<name>A0A7C8J0A4_ORBOL</name>
<dbReference type="InterPro" id="IPR049192">
    <property type="entry name" value="DUF4246_C"/>
</dbReference>
<reference evidence="2 3" key="1">
    <citation type="submission" date="2019-06" db="EMBL/GenBank/DDBJ databases">
        <authorList>
            <person name="Palmer J.M."/>
        </authorList>
    </citation>
    <scope>NUCLEOTIDE SEQUENCE [LARGE SCALE GENOMIC DNA]</scope>
    <source>
        <strain evidence="2 3">TWF102</strain>
    </source>
</reference>
<sequence>MSIYTHPLDGYPEFPTDFLSDPEAAIRTLSSRYREQSNRTNTLTNSDDLAEWVKNSKPKVTLWRTGDVVFLFQELVGYKKYVEKLGKTWKGLEPDVDAVWRMDGLLDKAWKERLMYDLDKYDHTGYRLPSEFTVSEQGTSTKITSYINNLTLPGHDVLFHLILEKTFTQMLPLFDHALADLAGGGCLRDRSTRTVYYTISEDKYIGDYHSDNEGLLSNAWTPPKMVASRMLQGKTVKVVRMLEVRFSPSNPVYQDANPQIDGMANERRIATGMYLYEEFNVIDVSIGFKHRDFYPDREEMRRLHDSEGLLCRRDIGTTVMKENRAIVFPNVYESYKPPEQFLLNNQDNLKASFAVPNSWGSSRKKEYMMRYGINYDDDDEYDKPIQYYNHYEYDDGDFDDWF</sequence>
<evidence type="ECO:0000313" key="3">
    <source>
        <dbReference type="Proteomes" id="UP000475325"/>
    </source>
</evidence>
<protein>
    <recommendedName>
        <fullName evidence="1">DUF4246 domain-containing protein</fullName>
    </recommendedName>
</protein>
<proteinExistence type="predicted"/>
<dbReference type="PANTHER" id="PTHR33119:SF1">
    <property type="entry name" value="FE2OG DIOXYGENASE DOMAIN-CONTAINING PROTEIN"/>
    <property type="match status" value="1"/>
</dbReference>
<evidence type="ECO:0000259" key="1">
    <source>
        <dbReference type="Pfam" id="PF14033"/>
    </source>
</evidence>
<gene>
    <name evidence="2" type="ORF">TWF102_011359</name>
</gene>
<feature type="domain" description="DUF4246" evidence="1">
    <location>
        <begin position="119"/>
        <end position="334"/>
    </location>
</feature>
<dbReference type="Pfam" id="PF14033">
    <property type="entry name" value="DUF4246"/>
    <property type="match status" value="1"/>
</dbReference>